<reference evidence="1 2" key="1">
    <citation type="journal article" date="2016" name="Nat. Commun.">
        <title>Thousands of microbial genomes shed light on interconnected biogeochemical processes in an aquifer system.</title>
        <authorList>
            <person name="Anantharaman K."/>
            <person name="Brown C.T."/>
            <person name="Hug L.A."/>
            <person name="Sharon I."/>
            <person name="Castelle C.J."/>
            <person name="Probst A.J."/>
            <person name="Thomas B.C."/>
            <person name="Singh A."/>
            <person name="Wilkins M.J."/>
            <person name="Karaoz U."/>
            <person name="Brodie E.L."/>
            <person name="Williams K.H."/>
            <person name="Hubbard S.S."/>
            <person name="Banfield J.F."/>
        </authorList>
    </citation>
    <scope>NUCLEOTIDE SEQUENCE [LARGE SCALE GENOMIC DNA]</scope>
</reference>
<comment type="caution">
    <text evidence="1">The sequence shown here is derived from an EMBL/GenBank/DDBJ whole genome shotgun (WGS) entry which is preliminary data.</text>
</comment>
<dbReference type="AlphaFoldDB" id="A0A1F5B4J0"/>
<organism evidence="1 2">
    <name type="scientific">Candidatus Azambacteria bacterium RIFCSPHIGHO2_01_FULL_40_24</name>
    <dbReference type="NCBI Taxonomy" id="1797301"/>
    <lineage>
        <taxon>Bacteria</taxon>
        <taxon>Candidatus Azamiibacteriota</taxon>
    </lineage>
</organism>
<accession>A0A1F5B4J0</accession>
<gene>
    <name evidence="1" type="ORF">A2819_02065</name>
</gene>
<dbReference type="Proteomes" id="UP000176431">
    <property type="component" value="Unassembled WGS sequence"/>
</dbReference>
<evidence type="ECO:0000313" key="1">
    <source>
        <dbReference type="EMBL" id="OGD25533.1"/>
    </source>
</evidence>
<dbReference type="EMBL" id="MEYK01000010">
    <property type="protein sequence ID" value="OGD25533.1"/>
    <property type="molecule type" value="Genomic_DNA"/>
</dbReference>
<protein>
    <submittedName>
        <fullName evidence="1">Uncharacterized protein</fullName>
    </submittedName>
</protein>
<sequence length="208" mass="24427">MSKVEGKFVRLFGHSEIHLTACAVIKNPNLKFLLWASEYASHYFEEPNQFWQRDPNHERALLKVYKRNLEENQLLTCLNNVQTVEIPMTFLGNNSADGWGELQFLIKQPTAVKLARQRSFDTRVNRWVEETKTIQPKTDLGTHAYLALRFYHQDYLPPVPGDWRFEPAYVSIKNSDFYKIDVLWEQKEMTVTVTKLSKDSPEIPKHLK</sequence>
<proteinExistence type="predicted"/>
<name>A0A1F5B4J0_9BACT</name>
<evidence type="ECO:0000313" key="2">
    <source>
        <dbReference type="Proteomes" id="UP000176431"/>
    </source>
</evidence>